<dbReference type="PANTHER" id="PTHR23080">
    <property type="entry name" value="THAP DOMAIN PROTEIN"/>
    <property type="match status" value="1"/>
</dbReference>
<evidence type="ECO:0000256" key="5">
    <source>
        <dbReference type="ARBA" id="ARBA00023125"/>
    </source>
</evidence>
<sequence length="481" mass="55095">MRRRWIHAIRRDENKDFKIIDTTKVCSRHFEATEMKISLTGIVPDVVPSKLAFSVPSTKRKAPTLRSAPTNTKVTKYEQSDNEVDESSTIDAVVYSPEENEETLKETISELKNKLEEAQARIDTLERENANLRDLRSKVSTLESRYQTSQSRVFTVEHFTSDEDISYYTGFPNYQTFLAVYNFLDPGERCENINYGTINKTVPDDFYDKAGEDEDSDEDLYDLKKPRKRGRSRALKPIEEYFLSLCRLRRGFCEKHLGHLYGISQSTLSRILTPWFNFMYLKFAQVCIWPLREKVDDTMPEIFKEKYPSTRVIIDCTEIRCQMPSSLLLNSELFSSYKNHVTLKTLVGIAPSGAITFISQLYTGNISDKVIVARSGLLDLEFNNKDSIMADKGFTIDDLLPLGVTTNIPPFLGDNAQMSGNDVINTQQIASVRIHIERAINKIKNFHVWDSVVPLSLFGVVNQMWTISAFLCNMQDPIISE</sequence>
<feature type="domain" description="Transposase Helix-turn-helix" evidence="9">
    <location>
        <begin position="234"/>
        <end position="283"/>
    </location>
</feature>
<protein>
    <submittedName>
        <fullName evidence="11">Uncharacterized protein LOC116302036</fullName>
    </submittedName>
</protein>
<keyword evidence="5" id="KW-0238">DNA-binding</keyword>
<gene>
    <name evidence="11" type="primary">LOC116302036</name>
</gene>
<name>A0A6P8IJX2_ACTTE</name>
<dbReference type="GO" id="GO:0003677">
    <property type="term" value="F:DNA binding"/>
    <property type="evidence" value="ECO:0007669"/>
    <property type="project" value="UniProtKB-KW"/>
</dbReference>
<dbReference type="KEGG" id="aten:116302036"/>
<keyword evidence="2" id="KW-0479">Metal-binding</keyword>
<keyword evidence="4" id="KW-0862">Zinc</keyword>
<dbReference type="Pfam" id="PF13359">
    <property type="entry name" value="DDE_Tnp_4"/>
    <property type="match status" value="1"/>
</dbReference>
<dbReference type="InterPro" id="IPR006612">
    <property type="entry name" value="THAP_Znf"/>
</dbReference>
<dbReference type="AlphaFoldDB" id="A0A6P8IJX2"/>
<dbReference type="RefSeq" id="XP_031567089.1">
    <property type="nucleotide sequence ID" value="XM_031711229.1"/>
</dbReference>
<evidence type="ECO:0000313" key="10">
    <source>
        <dbReference type="Proteomes" id="UP000515163"/>
    </source>
</evidence>
<keyword evidence="3" id="KW-0863">Zinc-finger</keyword>
<evidence type="ECO:0000256" key="1">
    <source>
        <dbReference type="ARBA" id="ARBA00001968"/>
    </source>
</evidence>
<evidence type="ECO:0000313" key="11">
    <source>
        <dbReference type="RefSeq" id="XP_031567089.1"/>
    </source>
</evidence>
<evidence type="ECO:0000256" key="3">
    <source>
        <dbReference type="ARBA" id="ARBA00022771"/>
    </source>
</evidence>
<feature type="domain" description="DDE Tnp4" evidence="8">
    <location>
        <begin position="314"/>
        <end position="473"/>
    </location>
</feature>
<evidence type="ECO:0000259" key="7">
    <source>
        <dbReference type="Pfam" id="PF05485"/>
    </source>
</evidence>
<feature type="domain" description="THAP-type" evidence="7">
    <location>
        <begin position="2"/>
        <end position="49"/>
    </location>
</feature>
<evidence type="ECO:0000259" key="8">
    <source>
        <dbReference type="Pfam" id="PF13359"/>
    </source>
</evidence>
<organism evidence="10 11">
    <name type="scientific">Actinia tenebrosa</name>
    <name type="common">Australian red waratah sea anemone</name>
    <dbReference type="NCBI Taxonomy" id="6105"/>
    <lineage>
        <taxon>Eukaryota</taxon>
        <taxon>Metazoa</taxon>
        <taxon>Cnidaria</taxon>
        <taxon>Anthozoa</taxon>
        <taxon>Hexacorallia</taxon>
        <taxon>Actiniaria</taxon>
        <taxon>Actiniidae</taxon>
        <taxon>Actinia</taxon>
    </lineage>
</organism>
<dbReference type="InterPro" id="IPR027805">
    <property type="entry name" value="Transposase_HTH_dom"/>
</dbReference>
<dbReference type="OrthoDB" id="5957773at2759"/>
<comment type="cofactor">
    <cofactor evidence="1">
        <name>a divalent metal cation</name>
        <dbReference type="ChEBI" id="CHEBI:60240"/>
    </cofactor>
</comment>
<keyword evidence="6" id="KW-0175">Coiled coil</keyword>
<reference evidence="11" key="1">
    <citation type="submission" date="2025-08" db="UniProtKB">
        <authorList>
            <consortium name="RefSeq"/>
        </authorList>
    </citation>
    <scope>IDENTIFICATION</scope>
    <source>
        <tissue evidence="11">Tentacle</tissue>
    </source>
</reference>
<proteinExistence type="predicted"/>
<accession>A0A6P8IJX2</accession>
<evidence type="ECO:0000259" key="9">
    <source>
        <dbReference type="Pfam" id="PF13613"/>
    </source>
</evidence>
<evidence type="ECO:0000256" key="2">
    <source>
        <dbReference type="ARBA" id="ARBA00022723"/>
    </source>
</evidence>
<dbReference type="FunCoup" id="A0A6P8IJX2">
    <property type="interactions" value="2441"/>
</dbReference>
<dbReference type="PANTHER" id="PTHR23080:SF133">
    <property type="entry name" value="SI:CH211-262I1.5-RELATED"/>
    <property type="match status" value="1"/>
</dbReference>
<dbReference type="InParanoid" id="A0A6P8IJX2"/>
<evidence type="ECO:0000256" key="4">
    <source>
        <dbReference type="ARBA" id="ARBA00022833"/>
    </source>
</evidence>
<dbReference type="InterPro" id="IPR027806">
    <property type="entry name" value="HARBI1_dom"/>
</dbReference>
<dbReference type="Proteomes" id="UP000515163">
    <property type="component" value="Unplaced"/>
</dbReference>
<keyword evidence="10" id="KW-1185">Reference proteome</keyword>
<evidence type="ECO:0000256" key="6">
    <source>
        <dbReference type="SAM" id="Coils"/>
    </source>
</evidence>
<dbReference type="GeneID" id="116302036"/>
<dbReference type="Pfam" id="PF05485">
    <property type="entry name" value="THAP"/>
    <property type="match status" value="1"/>
</dbReference>
<dbReference type="Pfam" id="PF13613">
    <property type="entry name" value="HTH_Tnp_4"/>
    <property type="match status" value="1"/>
</dbReference>
<dbReference type="GO" id="GO:0008270">
    <property type="term" value="F:zinc ion binding"/>
    <property type="evidence" value="ECO:0007669"/>
    <property type="project" value="UniProtKB-KW"/>
</dbReference>
<feature type="coiled-coil region" evidence="6">
    <location>
        <begin position="101"/>
        <end position="152"/>
    </location>
</feature>